<keyword evidence="6 7" id="KW-0505">Motor protein</keyword>
<dbReference type="GO" id="GO:0003777">
    <property type="term" value="F:microtubule motor activity"/>
    <property type="evidence" value="ECO:0007669"/>
    <property type="project" value="InterPro"/>
</dbReference>
<reference evidence="9 10" key="1">
    <citation type="journal article" date="2008" name="Nature">
        <title>The Phaeodactylum genome reveals the evolutionary history of diatom genomes.</title>
        <authorList>
            <person name="Bowler C."/>
            <person name="Allen A.E."/>
            <person name="Badger J.H."/>
            <person name="Grimwood J."/>
            <person name="Jabbari K."/>
            <person name="Kuo A."/>
            <person name="Maheswari U."/>
            <person name="Martens C."/>
            <person name="Maumus F."/>
            <person name="Otillar R.P."/>
            <person name="Rayko E."/>
            <person name="Salamov A."/>
            <person name="Vandepoele K."/>
            <person name="Beszteri B."/>
            <person name="Gruber A."/>
            <person name="Heijde M."/>
            <person name="Katinka M."/>
            <person name="Mock T."/>
            <person name="Valentin K."/>
            <person name="Verret F."/>
            <person name="Berges J.A."/>
            <person name="Brownlee C."/>
            <person name="Cadoret J.P."/>
            <person name="Chiovitti A."/>
            <person name="Choi C.J."/>
            <person name="Coesel S."/>
            <person name="De Martino A."/>
            <person name="Detter J.C."/>
            <person name="Durkin C."/>
            <person name="Falciatore A."/>
            <person name="Fournet J."/>
            <person name="Haruta M."/>
            <person name="Huysman M.J."/>
            <person name="Jenkins B.D."/>
            <person name="Jiroutova K."/>
            <person name="Jorgensen R.E."/>
            <person name="Joubert Y."/>
            <person name="Kaplan A."/>
            <person name="Kroger N."/>
            <person name="Kroth P.G."/>
            <person name="La Roche J."/>
            <person name="Lindquist E."/>
            <person name="Lommer M."/>
            <person name="Martin-Jezequel V."/>
            <person name="Lopez P.J."/>
            <person name="Lucas S."/>
            <person name="Mangogna M."/>
            <person name="McGinnis K."/>
            <person name="Medlin L.K."/>
            <person name="Montsant A."/>
            <person name="Oudot-Le Secq M.P."/>
            <person name="Napoli C."/>
            <person name="Obornik M."/>
            <person name="Parker M.S."/>
            <person name="Petit J.L."/>
            <person name="Porcel B.M."/>
            <person name="Poulsen N."/>
            <person name="Robison M."/>
            <person name="Rychlewski L."/>
            <person name="Rynearson T.A."/>
            <person name="Schmutz J."/>
            <person name="Shapiro H."/>
            <person name="Siaut M."/>
            <person name="Stanley M."/>
            <person name="Sussman M.R."/>
            <person name="Taylor A.R."/>
            <person name="Vardi A."/>
            <person name="von Dassow P."/>
            <person name="Vyverman W."/>
            <person name="Willis A."/>
            <person name="Wyrwicz L.S."/>
            <person name="Rokhsar D.S."/>
            <person name="Weissenbach J."/>
            <person name="Armbrust E.V."/>
            <person name="Green B.R."/>
            <person name="Van de Peer Y."/>
            <person name="Grigoriev I.V."/>
        </authorList>
    </citation>
    <scope>NUCLEOTIDE SEQUENCE [LARGE SCALE GENOMIC DNA]</scope>
    <source>
        <strain evidence="9 10">CCAP 1055/1</strain>
    </source>
</reference>
<evidence type="ECO:0000313" key="9">
    <source>
        <dbReference type="EMBL" id="EEC50334.1"/>
    </source>
</evidence>
<comment type="subcellular location">
    <subcellularLocation>
        <location evidence="1">Cytoplasm</location>
    </subcellularLocation>
</comment>
<dbReference type="InterPro" id="IPR019821">
    <property type="entry name" value="Kinesin_motor_CS"/>
</dbReference>
<proteinExistence type="inferred from homology"/>
<dbReference type="Proteomes" id="UP000000759">
    <property type="component" value="Chromosome 4"/>
</dbReference>
<dbReference type="PRINTS" id="PR00380">
    <property type="entry name" value="KINESINHEAVY"/>
</dbReference>
<feature type="domain" description="Kinesin motor" evidence="8">
    <location>
        <begin position="1"/>
        <end position="321"/>
    </location>
</feature>
<keyword evidence="4 6" id="KW-0067">ATP-binding</keyword>
<evidence type="ECO:0000256" key="6">
    <source>
        <dbReference type="PROSITE-ProRule" id="PRU00283"/>
    </source>
</evidence>
<dbReference type="PaxDb" id="2850-Phatr19211"/>
<dbReference type="GO" id="GO:0005875">
    <property type="term" value="C:microtubule associated complex"/>
    <property type="evidence" value="ECO:0007669"/>
    <property type="project" value="TreeGrafter"/>
</dbReference>
<comment type="similarity">
    <text evidence="6 7">Belongs to the TRAFAC class myosin-kinesin ATPase superfamily. Kinesin family.</text>
</comment>
<dbReference type="KEGG" id="pti:PHATRDRAFT_19211"/>
<protein>
    <recommendedName>
        <fullName evidence="7">Kinesin-like protein</fullName>
    </recommendedName>
</protein>
<dbReference type="GO" id="GO:0007018">
    <property type="term" value="P:microtubule-based movement"/>
    <property type="evidence" value="ECO:0007669"/>
    <property type="project" value="InterPro"/>
</dbReference>
<dbReference type="GeneID" id="7197813"/>
<dbReference type="SMART" id="SM00129">
    <property type="entry name" value="KISc"/>
    <property type="match status" value="1"/>
</dbReference>
<evidence type="ECO:0000256" key="1">
    <source>
        <dbReference type="ARBA" id="ARBA00004496"/>
    </source>
</evidence>
<dbReference type="PROSITE" id="PS00411">
    <property type="entry name" value="KINESIN_MOTOR_1"/>
    <property type="match status" value="1"/>
</dbReference>
<dbReference type="GO" id="GO:0005524">
    <property type="term" value="F:ATP binding"/>
    <property type="evidence" value="ECO:0007669"/>
    <property type="project" value="UniProtKB-UniRule"/>
</dbReference>
<dbReference type="GO" id="GO:0051231">
    <property type="term" value="P:spindle elongation"/>
    <property type="evidence" value="ECO:0007669"/>
    <property type="project" value="TreeGrafter"/>
</dbReference>
<dbReference type="InterPro" id="IPR027640">
    <property type="entry name" value="Kinesin-like_fam"/>
</dbReference>
<keyword evidence="2" id="KW-0963">Cytoplasm</keyword>
<evidence type="ECO:0000256" key="7">
    <source>
        <dbReference type="RuleBase" id="RU000394"/>
    </source>
</evidence>
<dbReference type="InterPro" id="IPR001752">
    <property type="entry name" value="Kinesin_motor_dom"/>
</dbReference>
<evidence type="ECO:0000256" key="4">
    <source>
        <dbReference type="ARBA" id="ARBA00022840"/>
    </source>
</evidence>
<evidence type="ECO:0000256" key="2">
    <source>
        <dbReference type="ARBA" id="ARBA00022490"/>
    </source>
</evidence>
<dbReference type="PROSITE" id="PS50067">
    <property type="entry name" value="KINESIN_MOTOR_2"/>
    <property type="match status" value="1"/>
</dbReference>
<dbReference type="Pfam" id="PF00225">
    <property type="entry name" value="Kinesin"/>
    <property type="match status" value="1"/>
</dbReference>
<evidence type="ECO:0000259" key="8">
    <source>
        <dbReference type="PROSITE" id="PS50067"/>
    </source>
</evidence>
<keyword evidence="5" id="KW-0175">Coiled coil</keyword>
<dbReference type="PANTHER" id="PTHR47969:SF15">
    <property type="entry name" value="CHROMOSOME-ASSOCIATED KINESIN KIF4A-RELATED"/>
    <property type="match status" value="1"/>
</dbReference>
<reference evidence="10" key="2">
    <citation type="submission" date="2008-08" db="EMBL/GenBank/DDBJ databases">
        <authorList>
            <consortium name="Diatom Consortium"/>
            <person name="Grigoriev I."/>
            <person name="Grimwood J."/>
            <person name="Kuo A."/>
            <person name="Otillar R.P."/>
            <person name="Salamov A."/>
            <person name="Detter J.C."/>
            <person name="Lindquist E."/>
            <person name="Shapiro H."/>
            <person name="Lucas S."/>
            <person name="Glavina del Rio T."/>
            <person name="Pitluck S."/>
            <person name="Rokhsar D."/>
            <person name="Bowler C."/>
        </authorList>
    </citation>
    <scope>GENOME REANNOTATION</scope>
    <source>
        <strain evidence="10">CCAP 1055/1</strain>
    </source>
</reference>
<feature type="non-terminal residue" evidence="9">
    <location>
        <position position="336"/>
    </location>
</feature>
<dbReference type="STRING" id="556484.B7FUW8"/>
<keyword evidence="10" id="KW-1185">Reference proteome</keyword>
<evidence type="ECO:0000256" key="5">
    <source>
        <dbReference type="ARBA" id="ARBA00023054"/>
    </source>
</evidence>
<dbReference type="AlphaFoldDB" id="B7FUW8"/>
<accession>B7FUW8</accession>
<gene>
    <name evidence="9" type="primary">Pt-KIF2</name>
    <name evidence="9" type="ORF">PHATRDRAFT_19211</name>
</gene>
<dbReference type="GO" id="GO:0007052">
    <property type="term" value="P:mitotic spindle organization"/>
    <property type="evidence" value="ECO:0007669"/>
    <property type="project" value="TreeGrafter"/>
</dbReference>
<evidence type="ECO:0000256" key="3">
    <source>
        <dbReference type="ARBA" id="ARBA00022741"/>
    </source>
</evidence>
<sequence>MGQHAQKQQHHHVIRIGGVSGPRFTFDQVFPPTATQTAVYQHVVAPLLDATLEGYNATILAYGQTGSGKTHTILGPHDSILHNREQAGVLPRAVHDLFERLQERDTVTVKLQFLELYGEQIRDLLANSATASSESQALGGKLTIRDNGTDEPEVVGATLRLVTTADEALRCITTGMLRRVTGATAMNATSSRSHAMLSLSTENVGTLPQTTCRIKRSKFNFVDLAGSERQKRTQSQGQRLKEGIDINKGLLVLGNVISALGDPKKRGKTFVPYRDSKLTRLLQGSLGGNHQTLMIACVSPASSNLEESLNCLRYANRAKNIQNNAVVNVDPTTRLV</sequence>
<dbReference type="InterPro" id="IPR027417">
    <property type="entry name" value="P-loop_NTPase"/>
</dbReference>
<name>B7FUW8_PHATC</name>
<dbReference type="eggNOG" id="KOG0244">
    <property type="taxonomic scope" value="Eukaryota"/>
</dbReference>
<feature type="binding site" evidence="6">
    <location>
        <begin position="63"/>
        <end position="70"/>
    </location>
    <ligand>
        <name>ATP</name>
        <dbReference type="ChEBI" id="CHEBI:30616"/>
    </ligand>
</feature>
<dbReference type="OrthoDB" id="3176171at2759"/>
<dbReference type="GO" id="GO:0005874">
    <property type="term" value="C:microtubule"/>
    <property type="evidence" value="ECO:0007669"/>
    <property type="project" value="UniProtKB-KW"/>
</dbReference>
<keyword evidence="7" id="KW-0493">Microtubule</keyword>
<dbReference type="GO" id="GO:0008017">
    <property type="term" value="F:microtubule binding"/>
    <property type="evidence" value="ECO:0007669"/>
    <property type="project" value="InterPro"/>
</dbReference>
<dbReference type="InParanoid" id="B7FUW8"/>
<dbReference type="EMBL" id="CM000607">
    <property type="protein sequence ID" value="EEC50334.1"/>
    <property type="molecule type" value="Genomic_DNA"/>
</dbReference>
<dbReference type="RefSeq" id="XP_002178669.1">
    <property type="nucleotide sequence ID" value="XM_002178633.1"/>
</dbReference>
<dbReference type="InterPro" id="IPR036961">
    <property type="entry name" value="Kinesin_motor_dom_sf"/>
</dbReference>
<evidence type="ECO:0000313" key="10">
    <source>
        <dbReference type="Proteomes" id="UP000000759"/>
    </source>
</evidence>
<dbReference type="GO" id="GO:0005737">
    <property type="term" value="C:cytoplasm"/>
    <property type="evidence" value="ECO:0007669"/>
    <property type="project" value="UniProtKB-SubCell"/>
</dbReference>
<dbReference type="Gene3D" id="3.40.850.10">
    <property type="entry name" value="Kinesin motor domain"/>
    <property type="match status" value="1"/>
</dbReference>
<dbReference type="PANTHER" id="PTHR47969">
    <property type="entry name" value="CHROMOSOME-ASSOCIATED KINESIN KIF4A-RELATED"/>
    <property type="match status" value="1"/>
</dbReference>
<organism evidence="9 10">
    <name type="scientific">Phaeodactylum tricornutum (strain CCAP 1055/1)</name>
    <dbReference type="NCBI Taxonomy" id="556484"/>
    <lineage>
        <taxon>Eukaryota</taxon>
        <taxon>Sar</taxon>
        <taxon>Stramenopiles</taxon>
        <taxon>Ochrophyta</taxon>
        <taxon>Bacillariophyta</taxon>
        <taxon>Bacillariophyceae</taxon>
        <taxon>Bacillariophycidae</taxon>
        <taxon>Naviculales</taxon>
        <taxon>Phaeodactylaceae</taxon>
        <taxon>Phaeodactylum</taxon>
    </lineage>
</organism>
<dbReference type="SUPFAM" id="SSF52540">
    <property type="entry name" value="P-loop containing nucleoside triphosphate hydrolases"/>
    <property type="match status" value="1"/>
</dbReference>
<dbReference type="HOGENOM" id="CLU_243242_0_0_1"/>
<keyword evidence="3 6" id="KW-0547">Nucleotide-binding</keyword>